<evidence type="ECO:0000313" key="5">
    <source>
        <dbReference type="EMBL" id="XBS21387.1"/>
    </source>
</evidence>
<gene>
    <name evidence="5" type="ORF">Q9L42_004485</name>
    <name evidence="1" type="ORF">Q9L42_013720</name>
    <name evidence="2" type="ORF">Q9L42_015600</name>
    <name evidence="3" type="ORF">Q9L42_016025</name>
    <name evidence="4" type="ORF">Q9L42_018325</name>
</gene>
<evidence type="ECO:0000313" key="4">
    <source>
        <dbReference type="EMBL" id="XBS20283.1"/>
    </source>
</evidence>
<dbReference type="AlphaFoldDB" id="A0AAU7NS36"/>
<sequence>MARPLLPLTLSSEQQSILETIVRSREAPHSLVQRAQIVLLAHVGNTNKSIAQNLGLCEETVGFWRKRWLGDSIELEKYADQSKKLREAISHVLADKPRAGCPGVFTAEQICQLLALACETPPEHLSHWTQPALVRTAIDRGIVDTISLSSIGRFLKSGGFETASH</sequence>
<dbReference type="Proteomes" id="UP001225378">
    <property type="component" value="Chromosome"/>
</dbReference>
<dbReference type="EMBL" id="CP157743">
    <property type="protein sequence ID" value="XBS19772.1"/>
    <property type="molecule type" value="Genomic_DNA"/>
</dbReference>
<dbReference type="SUPFAM" id="SSF46689">
    <property type="entry name" value="Homeodomain-like"/>
    <property type="match status" value="1"/>
</dbReference>
<keyword evidence="6" id="KW-1185">Reference proteome</keyword>
<dbReference type="EMBL" id="CP157743">
    <property type="protein sequence ID" value="XBS19418.1"/>
    <property type="molecule type" value="Genomic_DNA"/>
</dbReference>
<dbReference type="Pfam" id="PF13565">
    <property type="entry name" value="HTH_32"/>
    <property type="match status" value="1"/>
</dbReference>
<evidence type="ECO:0000313" key="1">
    <source>
        <dbReference type="EMBL" id="XBS19418.1"/>
    </source>
</evidence>
<dbReference type="KEGG" id="mech:Q9L42_018325"/>
<accession>A0AAU7NS36</accession>
<dbReference type="KEGG" id="mech:Q9L42_015600"/>
<dbReference type="KEGG" id="mech:Q9L42_013720"/>
<dbReference type="EMBL" id="CP157743">
    <property type="protein sequence ID" value="XBS19849.1"/>
    <property type="molecule type" value="Genomic_DNA"/>
</dbReference>
<dbReference type="EMBL" id="CP157743">
    <property type="protein sequence ID" value="XBS20283.1"/>
    <property type="molecule type" value="Genomic_DNA"/>
</dbReference>
<protein>
    <submittedName>
        <fullName evidence="2">Helix-turn-helix domain-containing protein</fullName>
    </submittedName>
</protein>
<name>A0AAU7NS36_9GAMM</name>
<dbReference type="InterPro" id="IPR009057">
    <property type="entry name" value="Homeodomain-like_sf"/>
</dbReference>
<evidence type="ECO:0000313" key="2">
    <source>
        <dbReference type="EMBL" id="XBS19772.1"/>
    </source>
</evidence>
<dbReference type="RefSeq" id="WP_349431252.1">
    <property type="nucleotide sequence ID" value="NZ_CP157743.1"/>
</dbReference>
<organism evidence="2 6">
    <name type="scientific">Methylomarinum roseum</name>
    <dbReference type="NCBI Taxonomy" id="3067653"/>
    <lineage>
        <taxon>Bacteria</taxon>
        <taxon>Pseudomonadati</taxon>
        <taxon>Pseudomonadota</taxon>
        <taxon>Gammaproteobacteria</taxon>
        <taxon>Methylococcales</taxon>
        <taxon>Methylococcaceae</taxon>
        <taxon>Methylomarinum</taxon>
    </lineage>
</organism>
<dbReference type="EMBL" id="CP157743">
    <property type="protein sequence ID" value="XBS21387.1"/>
    <property type="molecule type" value="Genomic_DNA"/>
</dbReference>
<dbReference type="Pfam" id="PF13384">
    <property type="entry name" value="HTH_23"/>
    <property type="match status" value="1"/>
</dbReference>
<reference evidence="2 6" key="1">
    <citation type="journal article" date="2024" name="Microbiology">
        <title>Methylomarinum rosea sp. nov., a novel halophilic methanotrophic bacterium from the hypersaline Lake Elton.</title>
        <authorList>
            <person name="Suleimanov R.Z."/>
            <person name="Oshkin I.Y."/>
            <person name="Danilova O.V."/>
            <person name="Suzina N.E."/>
            <person name="Dedysh S.N."/>
        </authorList>
    </citation>
    <scope>NUCLEOTIDE SEQUENCE [LARGE SCALE GENOMIC DNA]</scope>
    <source>
        <strain evidence="2 6">Ch1-1</strain>
    </source>
</reference>
<dbReference type="KEGG" id="mech:Q9L42_004485"/>
<dbReference type="KEGG" id="mech:Q9L42_016025"/>
<evidence type="ECO:0000313" key="6">
    <source>
        <dbReference type="Proteomes" id="UP001225378"/>
    </source>
</evidence>
<evidence type="ECO:0000313" key="3">
    <source>
        <dbReference type="EMBL" id="XBS19849.1"/>
    </source>
</evidence>
<proteinExistence type="predicted"/>